<evidence type="ECO:0000313" key="4">
    <source>
        <dbReference type="Proteomes" id="UP000182983"/>
    </source>
</evidence>
<keyword evidence="1 3" id="KW-0489">Methyltransferase</keyword>
<dbReference type="Pfam" id="PF03602">
    <property type="entry name" value="Cons_hypoth95"/>
    <property type="match status" value="1"/>
</dbReference>
<dbReference type="Proteomes" id="UP000182983">
    <property type="component" value="Unassembled WGS sequence"/>
</dbReference>
<dbReference type="SUPFAM" id="SSF53335">
    <property type="entry name" value="S-adenosyl-L-methionine-dependent methyltransferases"/>
    <property type="match status" value="1"/>
</dbReference>
<dbReference type="NCBIfam" id="TIGR00095">
    <property type="entry name" value="16S rRNA (guanine(966)-N(2))-methyltransferase RsmD"/>
    <property type="match status" value="1"/>
</dbReference>
<dbReference type="CDD" id="cd02440">
    <property type="entry name" value="AdoMet_MTases"/>
    <property type="match status" value="1"/>
</dbReference>
<dbReference type="PANTHER" id="PTHR43542">
    <property type="entry name" value="METHYLTRANSFERASE"/>
    <property type="match status" value="1"/>
</dbReference>
<proteinExistence type="predicted"/>
<dbReference type="EMBL" id="FNWO01000009">
    <property type="protein sequence ID" value="SEH44099.1"/>
    <property type="molecule type" value="Genomic_DNA"/>
</dbReference>
<gene>
    <name evidence="3" type="ORF">SAMN04244559_02335</name>
</gene>
<dbReference type="AlphaFoldDB" id="A0A1H6IB50"/>
<protein>
    <submittedName>
        <fullName evidence="3">16S rRNA (Guanine966-N2)-methyltransferase</fullName>
    </submittedName>
</protein>
<keyword evidence="2 3" id="KW-0808">Transferase</keyword>
<accession>A0A1H6IB50</accession>
<dbReference type="PANTHER" id="PTHR43542:SF1">
    <property type="entry name" value="METHYLTRANSFERASE"/>
    <property type="match status" value="1"/>
</dbReference>
<name>A0A1H6IB50_MAGFU</name>
<dbReference type="PIRSF" id="PIRSF004553">
    <property type="entry name" value="CHP00095"/>
    <property type="match status" value="1"/>
</dbReference>
<evidence type="ECO:0000256" key="1">
    <source>
        <dbReference type="ARBA" id="ARBA00022603"/>
    </source>
</evidence>
<keyword evidence="4" id="KW-1185">Reference proteome</keyword>
<dbReference type="GO" id="GO:0031167">
    <property type="term" value="P:rRNA methylation"/>
    <property type="evidence" value="ECO:0007669"/>
    <property type="project" value="InterPro"/>
</dbReference>
<evidence type="ECO:0000313" key="3">
    <source>
        <dbReference type="EMBL" id="SEH44099.1"/>
    </source>
</evidence>
<organism evidence="3 4">
    <name type="scientific">Magnetospirillum fulvum</name>
    <name type="common">Rhodospirillum fulvum</name>
    <dbReference type="NCBI Taxonomy" id="1082"/>
    <lineage>
        <taxon>Bacteria</taxon>
        <taxon>Pseudomonadati</taxon>
        <taxon>Pseudomonadota</taxon>
        <taxon>Alphaproteobacteria</taxon>
        <taxon>Rhodospirillales</taxon>
        <taxon>Rhodospirillaceae</taxon>
        <taxon>Magnetospirillum</taxon>
    </lineage>
</organism>
<dbReference type="InterPro" id="IPR004398">
    <property type="entry name" value="RNA_MeTrfase_RsmD"/>
</dbReference>
<dbReference type="Gene3D" id="3.40.50.150">
    <property type="entry name" value="Vaccinia Virus protein VP39"/>
    <property type="match status" value="1"/>
</dbReference>
<sequence>MRIVAGSHKGRILVAPPGRTARPTADRVRQALFDILAHSDLVDLDGATVIDAFAGSGALGLEALSRGAERAWFLDTHPASLDAIRANVETLRESARTRLLRADATRPPVAEAACTLAFLDPPYHGGLAAPALAALDVAGWLAPGMLAVVEVAGDEAFVPPPGFILADTRRHGPARIEFVVRSET</sequence>
<evidence type="ECO:0000256" key="2">
    <source>
        <dbReference type="ARBA" id="ARBA00022679"/>
    </source>
</evidence>
<dbReference type="GO" id="GO:0008168">
    <property type="term" value="F:methyltransferase activity"/>
    <property type="evidence" value="ECO:0007669"/>
    <property type="project" value="UniProtKB-KW"/>
</dbReference>
<reference evidence="4" key="1">
    <citation type="submission" date="2016-10" db="EMBL/GenBank/DDBJ databases">
        <authorList>
            <person name="Varghese N."/>
            <person name="Submissions S."/>
        </authorList>
    </citation>
    <scope>NUCLEOTIDE SEQUENCE [LARGE SCALE GENOMIC DNA]</scope>
    <source>
        <strain evidence="4">DSM 13234</strain>
    </source>
</reference>
<dbReference type="RefSeq" id="WP_074768809.1">
    <property type="nucleotide sequence ID" value="NZ_FNWO01000009.1"/>
</dbReference>
<dbReference type="InterPro" id="IPR029063">
    <property type="entry name" value="SAM-dependent_MTases_sf"/>
</dbReference>